<proteinExistence type="predicted"/>
<gene>
    <name evidence="2" type="ORF">C8E87_2560</name>
</gene>
<evidence type="ECO:0000256" key="1">
    <source>
        <dbReference type="SAM" id="Phobius"/>
    </source>
</evidence>
<keyword evidence="3" id="KW-1185">Reference proteome</keyword>
<dbReference type="Pfam" id="PF11239">
    <property type="entry name" value="DUF3040"/>
    <property type="match status" value="1"/>
</dbReference>
<keyword evidence="1" id="KW-0812">Transmembrane</keyword>
<evidence type="ECO:0000313" key="2">
    <source>
        <dbReference type="EMBL" id="TDO38894.1"/>
    </source>
</evidence>
<organism evidence="2 3">
    <name type="scientific">Paractinoplanes brasiliensis</name>
    <dbReference type="NCBI Taxonomy" id="52695"/>
    <lineage>
        <taxon>Bacteria</taxon>
        <taxon>Bacillati</taxon>
        <taxon>Actinomycetota</taxon>
        <taxon>Actinomycetes</taxon>
        <taxon>Micromonosporales</taxon>
        <taxon>Micromonosporaceae</taxon>
        <taxon>Paractinoplanes</taxon>
    </lineage>
</organism>
<name>A0A4R6JQS7_9ACTN</name>
<dbReference type="RefSeq" id="WP_133873302.1">
    <property type="nucleotide sequence ID" value="NZ_BOMD01000016.1"/>
</dbReference>
<accession>A0A4R6JQS7</accession>
<dbReference type="OrthoDB" id="3397246at2"/>
<reference evidence="2 3" key="1">
    <citation type="submission" date="2019-03" db="EMBL/GenBank/DDBJ databases">
        <title>Sequencing the genomes of 1000 actinobacteria strains.</title>
        <authorList>
            <person name="Klenk H.-P."/>
        </authorList>
    </citation>
    <scope>NUCLEOTIDE SEQUENCE [LARGE SCALE GENOMIC DNA]</scope>
    <source>
        <strain evidence="2 3">DSM 43805</strain>
    </source>
</reference>
<dbReference type="InterPro" id="IPR021401">
    <property type="entry name" value="DUF3040"/>
</dbReference>
<evidence type="ECO:0008006" key="4">
    <source>
        <dbReference type="Google" id="ProtNLM"/>
    </source>
</evidence>
<keyword evidence="1" id="KW-0472">Membrane</keyword>
<protein>
    <recommendedName>
        <fullName evidence="4">DUF3040 family protein</fullName>
    </recommendedName>
</protein>
<dbReference type="Proteomes" id="UP000294901">
    <property type="component" value="Unassembled WGS sequence"/>
</dbReference>
<evidence type="ECO:0000313" key="3">
    <source>
        <dbReference type="Proteomes" id="UP000294901"/>
    </source>
</evidence>
<sequence length="103" mass="11618">MLSREDSRRLAQLERQLRRDDPEFCARMTSGRLEPPRRKRPSLSLILTAVVIWTAAVILGVLGWWVAAAAAAFMAMLVIAVAVLRRPPGRPRRITPDQLPPEH</sequence>
<dbReference type="EMBL" id="SNWR01000001">
    <property type="protein sequence ID" value="TDO38894.1"/>
    <property type="molecule type" value="Genomic_DNA"/>
</dbReference>
<keyword evidence="1" id="KW-1133">Transmembrane helix</keyword>
<comment type="caution">
    <text evidence="2">The sequence shown here is derived from an EMBL/GenBank/DDBJ whole genome shotgun (WGS) entry which is preliminary data.</text>
</comment>
<feature type="transmembrane region" description="Helical" evidence="1">
    <location>
        <begin position="42"/>
        <end position="59"/>
    </location>
</feature>
<feature type="transmembrane region" description="Helical" evidence="1">
    <location>
        <begin position="65"/>
        <end position="84"/>
    </location>
</feature>
<dbReference type="AlphaFoldDB" id="A0A4R6JQS7"/>